<keyword evidence="7 10" id="KW-0573">Peptidoglycan synthesis</keyword>
<dbReference type="GO" id="GO:0051301">
    <property type="term" value="P:cell division"/>
    <property type="evidence" value="ECO:0007669"/>
    <property type="project" value="UniProtKB-KW"/>
</dbReference>
<dbReference type="PANTHER" id="PTHR43024:SF1">
    <property type="entry name" value="UDP-N-ACETYLMURAMOYL-TRIPEPTIDE--D-ALANYL-D-ALANINE LIGASE"/>
    <property type="match status" value="1"/>
</dbReference>
<comment type="caution">
    <text evidence="14">The sequence shown here is derived from an EMBL/GenBank/DDBJ whole genome shotgun (WGS) entry which is preliminary data.</text>
</comment>
<reference evidence="14" key="2">
    <citation type="submission" date="2020-09" db="EMBL/GenBank/DDBJ databases">
        <authorList>
            <person name="Sun Q."/>
            <person name="Kim S."/>
        </authorList>
    </citation>
    <scope>NUCLEOTIDE SEQUENCE</scope>
    <source>
        <strain evidence="14">KCTC 32501</strain>
    </source>
</reference>
<evidence type="ECO:0000256" key="1">
    <source>
        <dbReference type="ARBA" id="ARBA00022490"/>
    </source>
</evidence>
<keyword evidence="9 10" id="KW-0961">Cell wall biogenesis/degradation</keyword>
<comment type="similarity">
    <text evidence="10">Belongs to the MurCDEF family. MurF subfamily.</text>
</comment>
<dbReference type="EMBL" id="BMZG01000005">
    <property type="protein sequence ID" value="GHA72475.1"/>
    <property type="molecule type" value="Genomic_DNA"/>
</dbReference>
<evidence type="ECO:0000313" key="14">
    <source>
        <dbReference type="EMBL" id="GHA72475.1"/>
    </source>
</evidence>
<dbReference type="InterPro" id="IPR035911">
    <property type="entry name" value="MurE/MurF_N"/>
</dbReference>
<comment type="catalytic activity">
    <reaction evidence="10 11">
        <text>D-alanyl-D-alanine + UDP-N-acetyl-alpha-D-muramoyl-L-alanyl-gamma-D-glutamyl-meso-2,6-diaminopimelate + ATP = UDP-N-acetyl-alpha-D-muramoyl-L-alanyl-gamma-D-glutamyl-meso-2,6-diaminopimeloyl-D-alanyl-D-alanine + ADP + phosphate + H(+)</text>
        <dbReference type="Rhea" id="RHEA:28374"/>
        <dbReference type="ChEBI" id="CHEBI:15378"/>
        <dbReference type="ChEBI" id="CHEBI:30616"/>
        <dbReference type="ChEBI" id="CHEBI:43474"/>
        <dbReference type="ChEBI" id="CHEBI:57822"/>
        <dbReference type="ChEBI" id="CHEBI:61386"/>
        <dbReference type="ChEBI" id="CHEBI:83905"/>
        <dbReference type="ChEBI" id="CHEBI:456216"/>
        <dbReference type="EC" id="6.3.2.10"/>
    </reaction>
</comment>
<evidence type="ECO:0000313" key="15">
    <source>
        <dbReference type="Proteomes" id="UP000614287"/>
    </source>
</evidence>
<keyword evidence="15" id="KW-1185">Reference proteome</keyword>
<dbReference type="GO" id="GO:0008360">
    <property type="term" value="P:regulation of cell shape"/>
    <property type="evidence" value="ECO:0007669"/>
    <property type="project" value="UniProtKB-KW"/>
</dbReference>
<evidence type="ECO:0000256" key="5">
    <source>
        <dbReference type="ARBA" id="ARBA00022840"/>
    </source>
</evidence>
<dbReference type="NCBIfam" id="TIGR01143">
    <property type="entry name" value="murF"/>
    <property type="match status" value="1"/>
</dbReference>
<keyword evidence="3 10" id="KW-0132">Cell division</keyword>
<evidence type="ECO:0000259" key="12">
    <source>
        <dbReference type="Pfam" id="PF02875"/>
    </source>
</evidence>
<dbReference type="InterPro" id="IPR005863">
    <property type="entry name" value="UDP-N-AcMur_synth"/>
</dbReference>
<feature type="domain" description="Mur ligase central" evidence="13">
    <location>
        <begin position="111"/>
        <end position="303"/>
    </location>
</feature>
<evidence type="ECO:0000256" key="8">
    <source>
        <dbReference type="ARBA" id="ARBA00023306"/>
    </source>
</evidence>
<keyword evidence="8 10" id="KW-0131">Cell cycle</keyword>
<evidence type="ECO:0000256" key="11">
    <source>
        <dbReference type="RuleBase" id="RU004136"/>
    </source>
</evidence>
<sequence>MNAFMSHLAQVATWVDGQLGDASQGDAVFEQVSTDTRTLGAGDLFIALKGERFDAHEFLNQLQKGQVAAVIAERVPTGFQLPYVLVKDTRLALQDLAKHWRTQFDLPLAVITGSNGKTTVKEMLAAITQAAYPNASLATRGNLNNDIGLPLTLLQLTAQHKAAVIELGMNHAGETAQLAPITAPNVVVINNAQREHQEFMQTVTAVAHEHADALLALPDGGAAVFPADDEHAYIWRELAQSRGLQVFDFSLDEASTAPFTARFEMGIHASTVQLITPMGQCTTQINIPGIHNVHNALAACAAACAMNIGLDKIAKGLADFVPAKGRLQTYSLGGGVTLIDDTYNANPDSVRAAIDVLAGSIGRKILVLGDMGEVGEQGQAFHEEIGAYARSCGIHVFLAAGDLMKFAVAAYGHGAWHFHDVLAIPSVLADELTRGAATVLVKGSRFMGMERVVQPLLDVTKQKTAV</sequence>
<dbReference type="Gene3D" id="3.40.1390.10">
    <property type="entry name" value="MurE/MurF, N-terminal domain"/>
    <property type="match status" value="1"/>
</dbReference>
<evidence type="ECO:0000256" key="9">
    <source>
        <dbReference type="ARBA" id="ARBA00023316"/>
    </source>
</evidence>
<dbReference type="RefSeq" id="WP_189492988.1">
    <property type="nucleotide sequence ID" value="NZ_BMZG01000005.1"/>
</dbReference>
<dbReference type="GO" id="GO:0005524">
    <property type="term" value="F:ATP binding"/>
    <property type="evidence" value="ECO:0007669"/>
    <property type="project" value="UniProtKB-UniRule"/>
</dbReference>
<dbReference type="InterPro" id="IPR004101">
    <property type="entry name" value="Mur_ligase_C"/>
</dbReference>
<dbReference type="SUPFAM" id="SSF53244">
    <property type="entry name" value="MurD-like peptide ligases, peptide-binding domain"/>
    <property type="match status" value="1"/>
</dbReference>
<keyword evidence="2 10" id="KW-0436">Ligase</keyword>
<dbReference type="Gene3D" id="3.90.190.20">
    <property type="entry name" value="Mur ligase, C-terminal domain"/>
    <property type="match status" value="1"/>
</dbReference>
<dbReference type="EC" id="6.3.2.10" evidence="10 11"/>
<name>A0A8J3CNG1_9BURK</name>
<dbReference type="AlphaFoldDB" id="A0A8J3CNG1"/>
<evidence type="ECO:0000259" key="13">
    <source>
        <dbReference type="Pfam" id="PF08245"/>
    </source>
</evidence>
<dbReference type="Pfam" id="PF02875">
    <property type="entry name" value="Mur_ligase_C"/>
    <property type="match status" value="1"/>
</dbReference>
<dbReference type="Proteomes" id="UP000614287">
    <property type="component" value="Unassembled WGS sequence"/>
</dbReference>
<dbReference type="SUPFAM" id="SSF63418">
    <property type="entry name" value="MurE/MurF N-terminal domain"/>
    <property type="match status" value="1"/>
</dbReference>
<keyword evidence="6 10" id="KW-0133">Cell shape</keyword>
<evidence type="ECO:0000256" key="7">
    <source>
        <dbReference type="ARBA" id="ARBA00022984"/>
    </source>
</evidence>
<evidence type="ECO:0000256" key="2">
    <source>
        <dbReference type="ARBA" id="ARBA00022598"/>
    </source>
</evidence>
<comment type="function">
    <text evidence="10 11">Involved in cell wall formation. Catalyzes the final step in the synthesis of UDP-N-acetylmuramoyl-pentapeptide, the precursor of murein.</text>
</comment>
<keyword evidence="5 10" id="KW-0067">ATP-binding</keyword>
<dbReference type="InterPro" id="IPR036615">
    <property type="entry name" value="Mur_ligase_C_dom_sf"/>
</dbReference>
<evidence type="ECO:0000256" key="6">
    <source>
        <dbReference type="ARBA" id="ARBA00022960"/>
    </source>
</evidence>
<gene>
    <name evidence="10 14" type="primary">murF</name>
    <name evidence="14" type="ORF">GCM10009007_11840</name>
</gene>
<feature type="domain" description="Mur ligase C-terminal" evidence="12">
    <location>
        <begin position="325"/>
        <end position="445"/>
    </location>
</feature>
<evidence type="ECO:0000256" key="4">
    <source>
        <dbReference type="ARBA" id="ARBA00022741"/>
    </source>
</evidence>
<keyword evidence="1 10" id="KW-0963">Cytoplasm</keyword>
<reference evidence="14" key="1">
    <citation type="journal article" date="2014" name="Int. J. Syst. Evol. Microbiol.">
        <title>Complete genome sequence of Corynebacterium casei LMG S-19264T (=DSM 44701T), isolated from a smear-ripened cheese.</title>
        <authorList>
            <consortium name="US DOE Joint Genome Institute (JGI-PGF)"/>
            <person name="Walter F."/>
            <person name="Albersmeier A."/>
            <person name="Kalinowski J."/>
            <person name="Ruckert C."/>
        </authorList>
    </citation>
    <scope>NUCLEOTIDE SEQUENCE</scope>
    <source>
        <strain evidence="14">KCTC 32501</strain>
    </source>
</reference>
<keyword evidence="4 10" id="KW-0547">Nucleotide-binding</keyword>
<organism evidence="14 15">
    <name type="scientific">Formosimonas limnophila</name>
    <dbReference type="NCBI Taxonomy" id="1384487"/>
    <lineage>
        <taxon>Bacteria</taxon>
        <taxon>Pseudomonadati</taxon>
        <taxon>Pseudomonadota</taxon>
        <taxon>Betaproteobacteria</taxon>
        <taxon>Burkholderiales</taxon>
        <taxon>Burkholderiaceae</taxon>
        <taxon>Formosimonas</taxon>
    </lineage>
</organism>
<proteinExistence type="inferred from homology"/>
<comment type="pathway">
    <text evidence="10 11">Cell wall biogenesis; peptidoglycan biosynthesis.</text>
</comment>
<comment type="subcellular location">
    <subcellularLocation>
        <location evidence="10 11">Cytoplasm</location>
    </subcellularLocation>
</comment>
<dbReference type="UniPathway" id="UPA00219"/>
<dbReference type="GO" id="GO:0009252">
    <property type="term" value="P:peptidoglycan biosynthetic process"/>
    <property type="evidence" value="ECO:0007669"/>
    <property type="project" value="UniProtKB-UniRule"/>
</dbReference>
<dbReference type="SUPFAM" id="SSF53623">
    <property type="entry name" value="MurD-like peptide ligases, catalytic domain"/>
    <property type="match status" value="1"/>
</dbReference>
<dbReference type="Gene3D" id="3.40.1190.10">
    <property type="entry name" value="Mur-like, catalytic domain"/>
    <property type="match status" value="1"/>
</dbReference>
<dbReference type="GO" id="GO:0047480">
    <property type="term" value="F:UDP-N-acetylmuramoyl-tripeptide-D-alanyl-D-alanine ligase activity"/>
    <property type="evidence" value="ECO:0007669"/>
    <property type="project" value="UniProtKB-UniRule"/>
</dbReference>
<dbReference type="HAMAP" id="MF_02019">
    <property type="entry name" value="MurF"/>
    <property type="match status" value="1"/>
</dbReference>
<dbReference type="Pfam" id="PF08245">
    <property type="entry name" value="Mur_ligase_M"/>
    <property type="match status" value="1"/>
</dbReference>
<dbReference type="InterPro" id="IPR036565">
    <property type="entry name" value="Mur-like_cat_sf"/>
</dbReference>
<protein>
    <recommendedName>
        <fullName evidence="10 11">UDP-N-acetylmuramoyl-tripeptide--D-alanyl-D-alanine ligase</fullName>
        <ecNumber evidence="10 11">6.3.2.10</ecNumber>
    </recommendedName>
    <alternativeName>
        <fullName evidence="10">D-alanyl-D-alanine-adding enzyme</fullName>
    </alternativeName>
</protein>
<evidence type="ECO:0000256" key="10">
    <source>
        <dbReference type="HAMAP-Rule" id="MF_02019"/>
    </source>
</evidence>
<dbReference type="GO" id="GO:0071555">
    <property type="term" value="P:cell wall organization"/>
    <property type="evidence" value="ECO:0007669"/>
    <property type="project" value="UniProtKB-KW"/>
</dbReference>
<dbReference type="InterPro" id="IPR013221">
    <property type="entry name" value="Mur_ligase_cen"/>
</dbReference>
<evidence type="ECO:0000256" key="3">
    <source>
        <dbReference type="ARBA" id="ARBA00022618"/>
    </source>
</evidence>
<dbReference type="PANTHER" id="PTHR43024">
    <property type="entry name" value="UDP-N-ACETYLMURAMOYL-TRIPEPTIDE--D-ALANYL-D-ALANINE LIGASE"/>
    <property type="match status" value="1"/>
</dbReference>
<dbReference type="GO" id="GO:0005737">
    <property type="term" value="C:cytoplasm"/>
    <property type="evidence" value="ECO:0007669"/>
    <property type="project" value="UniProtKB-SubCell"/>
</dbReference>
<accession>A0A8J3CNG1</accession>
<dbReference type="InterPro" id="IPR051046">
    <property type="entry name" value="MurCDEF_CellWall_CoF430Synth"/>
</dbReference>
<feature type="binding site" evidence="10">
    <location>
        <begin position="113"/>
        <end position="119"/>
    </location>
    <ligand>
        <name>ATP</name>
        <dbReference type="ChEBI" id="CHEBI:30616"/>
    </ligand>
</feature>